<organism evidence="1 2">
    <name type="scientific">Prorocentrum cordatum</name>
    <dbReference type="NCBI Taxonomy" id="2364126"/>
    <lineage>
        <taxon>Eukaryota</taxon>
        <taxon>Sar</taxon>
        <taxon>Alveolata</taxon>
        <taxon>Dinophyceae</taxon>
        <taxon>Prorocentrales</taxon>
        <taxon>Prorocentraceae</taxon>
        <taxon>Prorocentrum</taxon>
    </lineage>
</organism>
<evidence type="ECO:0000313" key="1">
    <source>
        <dbReference type="EMBL" id="CAK0799432.1"/>
    </source>
</evidence>
<proteinExistence type="predicted"/>
<comment type="caution">
    <text evidence="1">The sequence shown here is derived from an EMBL/GenBank/DDBJ whole genome shotgun (WGS) entry which is preliminary data.</text>
</comment>
<keyword evidence="2" id="KW-1185">Reference proteome</keyword>
<dbReference type="Proteomes" id="UP001189429">
    <property type="component" value="Unassembled WGS sequence"/>
</dbReference>
<name>A0ABN9Q806_9DINO</name>
<evidence type="ECO:0000313" key="2">
    <source>
        <dbReference type="Proteomes" id="UP001189429"/>
    </source>
</evidence>
<protein>
    <submittedName>
        <fullName evidence="1">Uncharacterized protein</fullName>
    </submittedName>
</protein>
<dbReference type="EMBL" id="CAUYUJ010002147">
    <property type="protein sequence ID" value="CAK0799432.1"/>
    <property type="molecule type" value="Genomic_DNA"/>
</dbReference>
<accession>A0ABN9Q806</accession>
<sequence length="107" mass="11610">MPQTSGVAEHAAIMMGCWHSCDRASRGIHVDYVTPLKAPRDPGWALPGASPMAHMWRDPLVKVNAHQDEDSISDAETRVYCKGHTLADYYAGRAARSHAISEGTPAP</sequence>
<reference evidence="1" key="1">
    <citation type="submission" date="2023-10" db="EMBL/GenBank/DDBJ databases">
        <authorList>
            <person name="Chen Y."/>
            <person name="Shah S."/>
            <person name="Dougan E. K."/>
            <person name="Thang M."/>
            <person name="Chan C."/>
        </authorList>
    </citation>
    <scope>NUCLEOTIDE SEQUENCE [LARGE SCALE GENOMIC DNA]</scope>
</reference>
<gene>
    <name evidence="1" type="ORF">PCOR1329_LOCUS7885</name>
</gene>